<protein>
    <submittedName>
        <fullName evidence="1">Uncharacterized protein</fullName>
    </submittedName>
</protein>
<name>A0A9Q3EH07_9BASI</name>
<accession>A0A9Q3EH07</accession>
<sequence>MSEQLVHNRILRKYGSDIEYEIKLIWTEKQCTEDYSRKIESITTRTMIAKKCHENSQEWRNTVRPISKESTKEMEKKLLKCNKCGRTSYLASSCTKRRLNEIQSTAKEEILEEEQKYFEYSSP</sequence>
<gene>
    <name evidence="1" type="ORF">O181_061896</name>
</gene>
<dbReference type="Proteomes" id="UP000765509">
    <property type="component" value="Unassembled WGS sequence"/>
</dbReference>
<organism evidence="1 2">
    <name type="scientific">Austropuccinia psidii MF-1</name>
    <dbReference type="NCBI Taxonomy" id="1389203"/>
    <lineage>
        <taxon>Eukaryota</taxon>
        <taxon>Fungi</taxon>
        <taxon>Dikarya</taxon>
        <taxon>Basidiomycota</taxon>
        <taxon>Pucciniomycotina</taxon>
        <taxon>Pucciniomycetes</taxon>
        <taxon>Pucciniales</taxon>
        <taxon>Sphaerophragmiaceae</taxon>
        <taxon>Austropuccinia</taxon>
    </lineage>
</organism>
<dbReference type="AlphaFoldDB" id="A0A9Q3EH07"/>
<dbReference type="EMBL" id="AVOT02029368">
    <property type="protein sequence ID" value="MBW0522181.1"/>
    <property type="molecule type" value="Genomic_DNA"/>
</dbReference>
<keyword evidence="2" id="KW-1185">Reference proteome</keyword>
<reference evidence="1" key="1">
    <citation type="submission" date="2021-03" db="EMBL/GenBank/DDBJ databases">
        <title>Draft genome sequence of rust myrtle Austropuccinia psidii MF-1, a brazilian biotype.</title>
        <authorList>
            <person name="Quecine M.C."/>
            <person name="Pachon D.M.R."/>
            <person name="Bonatelli M.L."/>
            <person name="Correr F.H."/>
            <person name="Franceschini L.M."/>
            <person name="Leite T.F."/>
            <person name="Margarido G.R.A."/>
            <person name="Almeida C.A."/>
            <person name="Ferrarezi J.A."/>
            <person name="Labate C.A."/>
        </authorList>
    </citation>
    <scope>NUCLEOTIDE SEQUENCE</scope>
    <source>
        <strain evidence="1">MF-1</strain>
    </source>
</reference>
<evidence type="ECO:0000313" key="1">
    <source>
        <dbReference type="EMBL" id="MBW0522181.1"/>
    </source>
</evidence>
<comment type="caution">
    <text evidence="1">The sequence shown here is derived from an EMBL/GenBank/DDBJ whole genome shotgun (WGS) entry which is preliminary data.</text>
</comment>
<evidence type="ECO:0000313" key="2">
    <source>
        <dbReference type="Proteomes" id="UP000765509"/>
    </source>
</evidence>
<proteinExistence type="predicted"/>
<dbReference type="OrthoDB" id="2507422at2759"/>